<proteinExistence type="predicted"/>
<evidence type="ECO:0008006" key="2">
    <source>
        <dbReference type="Google" id="ProtNLM"/>
    </source>
</evidence>
<dbReference type="Pfam" id="PF03692">
    <property type="entry name" value="CxxCxxCC"/>
    <property type="match status" value="1"/>
</dbReference>
<name>A0A383AQR3_9ZZZZ</name>
<accession>A0A383AQR3</accession>
<dbReference type="InterPro" id="IPR005358">
    <property type="entry name" value="Puta_zinc/iron-chelating_dom"/>
</dbReference>
<dbReference type="AlphaFoldDB" id="A0A383AQR3"/>
<protein>
    <recommendedName>
        <fullName evidence="2">Zinc/iron-chelating domain-containing protein</fullName>
    </recommendedName>
</protein>
<reference evidence="1" key="1">
    <citation type="submission" date="2018-05" db="EMBL/GenBank/DDBJ databases">
        <authorList>
            <person name="Lanie J.A."/>
            <person name="Ng W.-L."/>
            <person name="Kazmierczak K.M."/>
            <person name="Andrzejewski T.M."/>
            <person name="Davidsen T.M."/>
            <person name="Wayne K.J."/>
            <person name="Tettelin H."/>
            <person name="Glass J.I."/>
            <person name="Rusch D."/>
            <person name="Podicherti R."/>
            <person name="Tsui H.-C.T."/>
            <person name="Winkler M.E."/>
        </authorList>
    </citation>
    <scope>NUCLEOTIDE SEQUENCE</scope>
</reference>
<dbReference type="EMBL" id="UINC01193707">
    <property type="protein sequence ID" value="SVE09448.1"/>
    <property type="molecule type" value="Genomic_DNA"/>
</dbReference>
<gene>
    <name evidence="1" type="ORF">METZ01_LOCUS462302</name>
</gene>
<organism evidence="1">
    <name type="scientific">marine metagenome</name>
    <dbReference type="NCBI Taxonomy" id="408172"/>
    <lineage>
        <taxon>unclassified sequences</taxon>
        <taxon>metagenomes</taxon>
        <taxon>ecological metagenomes</taxon>
    </lineage>
</organism>
<feature type="non-terminal residue" evidence="1">
    <location>
        <position position="1"/>
    </location>
</feature>
<evidence type="ECO:0000313" key="1">
    <source>
        <dbReference type="EMBL" id="SVE09448.1"/>
    </source>
</evidence>
<sequence>LKNLWGEISSRRLYAPPNFFRFLKLKAKTKTTFMGSKNLRIIAPKWKVNDCQSCTDICCIGSKSKVLLRLEDIATLMDIGRTDLIDCNFDVIPTDSPEMHRYVNSEAWSIFPKLHQNQYHACQALSPEGKCSIYPHWPQSCARFPYSLDPDQQEFFYSSRCKSFWIRPDKDEEVKAMTLGAVASYNHLIKDQILLSYASATLRTLGFTQFLNETKIG</sequence>